<evidence type="ECO:0000313" key="2">
    <source>
        <dbReference type="Proteomes" id="UP000827872"/>
    </source>
</evidence>
<dbReference type="Proteomes" id="UP000827872">
    <property type="component" value="Linkage Group LG12"/>
</dbReference>
<sequence length="99" mass="10674">MSWVSCPSAVRALIWRHSISRCISMDHCLYSRHSSSQASTTAVVPSDLWSLLSPPVAPVAAASESLSPVALHAAGVGHHCTHRRSRWARSSPSRTCLAQ</sequence>
<reference evidence="1" key="1">
    <citation type="submission" date="2021-08" db="EMBL/GenBank/DDBJ databases">
        <title>The first chromosome-level gecko genome reveals the dynamic sex chromosomes of Neotropical dwarf geckos (Sphaerodactylidae: Sphaerodactylus).</title>
        <authorList>
            <person name="Pinto B.J."/>
            <person name="Keating S.E."/>
            <person name="Gamble T."/>
        </authorList>
    </citation>
    <scope>NUCLEOTIDE SEQUENCE</scope>
    <source>
        <strain evidence="1">TG3544</strain>
    </source>
</reference>
<name>A0ACB8F159_9SAUR</name>
<accession>A0ACB8F159</accession>
<gene>
    <name evidence="1" type="ORF">K3G42_019141</name>
</gene>
<organism evidence="1 2">
    <name type="scientific">Sphaerodactylus townsendi</name>
    <dbReference type="NCBI Taxonomy" id="933632"/>
    <lineage>
        <taxon>Eukaryota</taxon>
        <taxon>Metazoa</taxon>
        <taxon>Chordata</taxon>
        <taxon>Craniata</taxon>
        <taxon>Vertebrata</taxon>
        <taxon>Euteleostomi</taxon>
        <taxon>Lepidosauria</taxon>
        <taxon>Squamata</taxon>
        <taxon>Bifurcata</taxon>
        <taxon>Gekkota</taxon>
        <taxon>Sphaerodactylidae</taxon>
        <taxon>Sphaerodactylus</taxon>
    </lineage>
</organism>
<protein>
    <submittedName>
        <fullName evidence="1">Uncharacterized protein</fullName>
    </submittedName>
</protein>
<comment type="caution">
    <text evidence="1">The sequence shown here is derived from an EMBL/GenBank/DDBJ whole genome shotgun (WGS) entry which is preliminary data.</text>
</comment>
<proteinExistence type="predicted"/>
<keyword evidence="2" id="KW-1185">Reference proteome</keyword>
<evidence type="ECO:0000313" key="1">
    <source>
        <dbReference type="EMBL" id="KAH7998707.1"/>
    </source>
</evidence>
<dbReference type="EMBL" id="CM037625">
    <property type="protein sequence ID" value="KAH7998707.1"/>
    <property type="molecule type" value="Genomic_DNA"/>
</dbReference>